<keyword evidence="3" id="KW-0813">Transport</keyword>
<name>A0A9P0VWH7_9ASCO</name>
<evidence type="ECO:0000256" key="4">
    <source>
        <dbReference type="ARBA" id="ARBA00022692"/>
    </source>
</evidence>
<dbReference type="PANTHER" id="PTHR43341">
    <property type="entry name" value="AMINO ACID PERMEASE"/>
    <property type="match status" value="1"/>
</dbReference>
<dbReference type="InterPro" id="IPR004841">
    <property type="entry name" value="AA-permease/SLC12A_dom"/>
</dbReference>
<keyword evidence="5" id="KW-0029">Amino-acid transport</keyword>
<feature type="transmembrane region" description="Helical" evidence="8">
    <location>
        <begin position="392"/>
        <end position="412"/>
    </location>
</feature>
<dbReference type="GO" id="GO:0016020">
    <property type="term" value="C:membrane"/>
    <property type="evidence" value="ECO:0007669"/>
    <property type="project" value="UniProtKB-SubCell"/>
</dbReference>
<dbReference type="Proteomes" id="UP000837801">
    <property type="component" value="Unassembled WGS sequence"/>
</dbReference>
<evidence type="ECO:0000256" key="7">
    <source>
        <dbReference type="ARBA" id="ARBA00023136"/>
    </source>
</evidence>
<feature type="domain" description="Amino acid permease/ SLC12A" evidence="9">
    <location>
        <begin position="62"/>
        <end position="518"/>
    </location>
</feature>
<dbReference type="Gene3D" id="1.20.1740.10">
    <property type="entry name" value="Amino acid/polyamine transporter I"/>
    <property type="match status" value="1"/>
</dbReference>
<evidence type="ECO:0000313" key="11">
    <source>
        <dbReference type="Proteomes" id="UP000837801"/>
    </source>
</evidence>
<feature type="transmembrane region" description="Helical" evidence="8">
    <location>
        <begin position="171"/>
        <end position="193"/>
    </location>
</feature>
<feature type="transmembrane region" description="Helical" evidence="8">
    <location>
        <begin position="471"/>
        <end position="491"/>
    </location>
</feature>
<dbReference type="FunFam" id="1.20.1740.10:FF:000006">
    <property type="entry name" value="General amino acid permease"/>
    <property type="match status" value="1"/>
</dbReference>
<evidence type="ECO:0000256" key="5">
    <source>
        <dbReference type="ARBA" id="ARBA00022970"/>
    </source>
</evidence>
<organism evidence="10 11">
    <name type="scientific">[Candida] railenensis</name>
    <dbReference type="NCBI Taxonomy" id="45579"/>
    <lineage>
        <taxon>Eukaryota</taxon>
        <taxon>Fungi</taxon>
        <taxon>Dikarya</taxon>
        <taxon>Ascomycota</taxon>
        <taxon>Saccharomycotina</taxon>
        <taxon>Pichiomycetes</taxon>
        <taxon>Debaryomycetaceae</taxon>
        <taxon>Kurtzmaniella</taxon>
    </lineage>
</organism>
<keyword evidence="4 8" id="KW-0812">Transmembrane</keyword>
<evidence type="ECO:0000256" key="1">
    <source>
        <dbReference type="ARBA" id="ARBA00004141"/>
    </source>
</evidence>
<dbReference type="PANTHER" id="PTHR43341:SF4">
    <property type="entry name" value="ARGININE PERMEASE CAN1-RELATED"/>
    <property type="match status" value="1"/>
</dbReference>
<accession>A0A9P0VWH7</accession>
<proteinExistence type="inferred from homology"/>
<dbReference type="GO" id="GO:0015171">
    <property type="term" value="F:amino acid transmembrane transporter activity"/>
    <property type="evidence" value="ECO:0007669"/>
    <property type="project" value="UniProtKB-ARBA"/>
</dbReference>
<reference evidence="10" key="1">
    <citation type="submission" date="2022-03" db="EMBL/GenBank/DDBJ databases">
        <authorList>
            <person name="Legras J.-L."/>
            <person name="Devillers H."/>
            <person name="Grondin C."/>
        </authorList>
    </citation>
    <scope>NUCLEOTIDE SEQUENCE</scope>
    <source>
        <strain evidence="10">CLIB 1423</strain>
    </source>
</reference>
<sequence length="569" mass="62501">MVAATDVEKDAGFQHEYRTGIHAATTIGTEKNVGYLSDTESNNVLLGAVEDFEVKRTLKTRHIAMIALGGTIGTGLFIGMGTTLSEAGPVPALISYIFMTSLAYSITQSLGEMATYVPVTGSFNQFIGRWCSPALGAANGINYWFSWAITFALEISIVGQVIEYWTDAVPLAAWIGIFLVLLTAINLVPVKFYGEIEFWIASIKIIAITGWLIYALCTVCGTGKTGPIGFRYWRNPGPWGDGILVSNKNTGRFLAWLSSLITAAFTFQGCELVALTAGEASSPQALPKAIKKVFYRIILFYILSLFFMGLLVPFNDPKLSGDDESYAMSSPFIIAIVNAGTPVLPDIFNAVILMTIVSAGNSNVYSGSRILYALAEAKLIPKIFALTNKHGVPWVSVLFTAAFGALGFLVVSEGGSTVFDWLLNITAVAGLITWGWISYCHLRFMKILKFNGIARDSLPFKAHFMPGSAHYATWAIFILVFIQGYSCFFDITASSFFTAYISVILFVFTWICFHFWFNGFTKKAFTWGSLLIPIEDCDIVSGVRGVDDDCWTPEPIPTNLWEKFWAFIC</sequence>
<evidence type="ECO:0000256" key="2">
    <source>
        <dbReference type="ARBA" id="ARBA00006983"/>
    </source>
</evidence>
<keyword evidence="6 8" id="KW-1133">Transmembrane helix</keyword>
<dbReference type="InterPro" id="IPR004840">
    <property type="entry name" value="Amino_acid_permease_CS"/>
</dbReference>
<protein>
    <submittedName>
        <fullName evidence="10">Probable lysine/arginine permease Can3p</fullName>
    </submittedName>
</protein>
<dbReference type="PIRSF" id="PIRSF006060">
    <property type="entry name" value="AA_transporter"/>
    <property type="match status" value="1"/>
</dbReference>
<comment type="similarity">
    <text evidence="2">Belongs to the amino acid-polyamine-organocation (APC) superfamily. YAT (TC 2.A.3.10) family.</text>
</comment>
<dbReference type="InterPro" id="IPR050524">
    <property type="entry name" value="APC_YAT"/>
</dbReference>
<evidence type="ECO:0000313" key="10">
    <source>
        <dbReference type="EMBL" id="CAH2350429.1"/>
    </source>
</evidence>
<comment type="caution">
    <text evidence="10">The sequence shown here is derived from an EMBL/GenBank/DDBJ whole genome shotgun (WGS) entry which is preliminary data.</text>
</comment>
<dbReference type="EMBL" id="CAKXYY010000001">
    <property type="protein sequence ID" value="CAH2350429.1"/>
    <property type="molecule type" value="Genomic_DNA"/>
</dbReference>
<evidence type="ECO:0000256" key="3">
    <source>
        <dbReference type="ARBA" id="ARBA00022448"/>
    </source>
</evidence>
<feature type="transmembrane region" description="Helical" evidence="8">
    <location>
        <begin position="144"/>
        <end position="165"/>
    </location>
</feature>
<dbReference type="PROSITE" id="PS00218">
    <property type="entry name" value="AMINO_ACID_PERMEASE_1"/>
    <property type="match status" value="1"/>
</dbReference>
<comment type="subcellular location">
    <subcellularLocation>
        <location evidence="1">Membrane</location>
        <topology evidence="1">Multi-pass membrane protein</topology>
    </subcellularLocation>
</comment>
<feature type="transmembrane region" description="Helical" evidence="8">
    <location>
        <begin position="205"/>
        <end position="233"/>
    </location>
</feature>
<keyword evidence="7 8" id="KW-0472">Membrane</keyword>
<dbReference type="OrthoDB" id="3900342at2759"/>
<evidence type="ECO:0000256" key="8">
    <source>
        <dbReference type="SAM" id="Phobius"/>
    </source>
</evidence>
<feature type="transmembrane region" description="Helical" evidence="8">
    <location>
        <begin position="418"/>
        <end position="439"/>
    </location>
</feature>
<feature type="transmembrane region" description="Helical" evidence="8">
    <location>
        <begin position="497"/>
        <end position="517"/>
    </location>
</feature>
<feature type="transmembrane region" description="Helical" evidence="8">
    <location>
        <begin position="293"/>
        <end position="312"/>
    </location>
</feature>
<gene>
    <name evidence="10" type="ORF">CLIB1423_01S09912</name>
</gene>
<dbReference type="AlphaFoldDB" id="A0A9P0VWH7"/>
<dbReference type="Pfam" id="PF00324">
    <property type="entry name" value="AA_permease"/>
    <property type="match status" value="1"/>
</dbReference>
<keyword evidence="11" id="KW-1185">Reference proteome</keyword>
<evidence type="ECO:0000256" key="6">
    <source>
        <dbReference type="ARBA" id="ARBA00022989"/>
    </source>
</evidence>
<feature type="transmembrane region" description="Helical" evidence="8">
    <location>
        <begin position="63"/>
        <end position="84"/>
    </location>
</feature>
<feature type="transmembrane region" description="Helical" evidence="8">
    <location>
        <begin position="332"/>
        <end position="359"/>
    </location>
</feature>
<evidence type="ECO:0000259" key="9">
    <source>
        <dbReference type="Pfam" id="PF00324"/>
    </source>
</evidence>